<dbReference type="PROSITE" id="PS51160">
    <property type="entry name" value="ACYLPHOSPHATASE_3"/>
    <property type="match status" value="1"/>
</dbReference>
<organism evidence="10 11">
    <name type="scientific">Orchesella dallaii</name>
    <dbReference type="NCBI Taxonomy" id="48710"/>
    <lineage>
        <taxon>Eukaryota</taxon>
        <taxon>Metazoa</taxon>
        <taxon>Ecdysozoa</taxon>
        <taxon>Arthropoda</taxon>
        <taxon>Hexapoda</taxon>
        <taxon>Collembola</taxon>
        <taxon>Entomobryomorpha</taxon>
        <taxon>Entomobryoidea</taxon>
        <taxon>Orchesellidae</taxon>
        <taxon>Orchesellinae</taxon>
        <taxon>Orchesella</taxon>
    </lineage>
</organism>
<keyword evidence="3 5" id="KW-0378">Hydrolase</keyword>
<dbReference type="PANTHER" id="PTHR10029:SF3">
    <property type="entry name" value="ACYLPHOSPHATASE-RELATED"/>
    <property type="match status" value="1"/>
</dbReference>
<feature type="domain" description="Acylphosphatase-like" evidence="9">
    <location>
        <begin position="75"/>
        <end position="166"/>
    </location>
</feature>
<dbReference type="InterPro" id="IPR020456">
    <property type="entry name" value="Acylphosphatase"/>
</dbReference>
<evidence type="ECO:0000256" key="4">
    <source>
        <dbReference type="ARBA" id="ARBA00047645"/>
    </source>
</evidence>
<comment type="caution">
    <text evidence="10">The sequence shown here is derived from an EMBL/GenBank/DDBJ whole genome shotgun (WGS) entry which is preliminary data.</text>
</comment>
<dbReference type="PROSITE" id="PS00151">
    <property type="entry name" value="ACYLPHOSPHATASE_2"/>
    <property type="match status" value="1"/>
</dbReference>
<feature type="transmembrane region" description="Helical" evidence="8">
    <location>
        <begin position="30"/>
        <end position="46"/>
    </location>
</feature>
<keyword evidence="8" id="KW-1133">Transmembrane helix</keyword>
<feature type="active site" evidence="5">
    <location>
        <position position="90"/>
    </location>
</feature>
<evidence type="ECO:0000313" key="11">
    <source>
        <dbReference type="Proteomes" id="UP001642540"/>
    </source>
</evidence>
<keyword evidence="8" id="KW-0812">Transmembrane</keyword>
<evidence type="ECO:0000259" key="9">
    <source>
        <dbReference type="PROSITE" id="PS51160"/>
    </source>
</evidence>
<dbReference type="PRINTS" id="PR00112">
    <property type="entry name" value="ACYLPHPHTASE"/>
</dbReference>
<dbReference type="InterPro" id="IPR017968">
    <property type="entry name" value="Acylphosphatase_CS"/>
</dbReference>
<evidence type="ECO:0000256" key="3">
    <source>
        <dbReference type="ARBA" id="ARBA00022801"/>
    </source>
</evidence>
<dbReference type="Gene3D" id="3.30.70.100">
    <property type="match status" value="1"/>
</dbReference>
<dbReference type="SUPFAM" id="SSF54975">
    <property type="entry name" value="Acylphosphatase/BLUF domain-like"/>
    <property type="match status" value="1"/>
</dbReference>
<keyword evidence="11" id="KW-1185">Reference proteome</keyword>
<name>A0ABP1QFB0_9HEXA</name>
<evidence type="ECO:0000256" key="5">
    <source>
        <dbReference type="PROSITE-ProRule" id="PRU00520"/>
    </source>
</evidence>
<dbReference type="EC" id="3.6.1.7" evidence="2 5"/>
<protein>
    <recommendedName>
        <fullName evidence="2 5">Acylphosphatase</fullName>
        <ecNumber evidence="2 5">3.6.1.7</ecNumber>
    </recommendedName>
</protein>
<dbReference type="Proteomes" id="UP001642540">
    <property type="component" value="Unassembled WGS sequence"/>
</dbReference>
<comment type="catalytic activity">
    <reaction evidence="4 5 6">
        <text>an acyl phosphate + H2O = a carboxylate + phosphate + H(+)</text>
        <dbReference type="Rhea" id="RHEA:14965"/>
        <dbReference type="ChEBI" id="CHEBI:15377"/>
        <dbReference type="ChEBI" id="CHEBI:15378"/>
        <dbReference type="ChEBI" id="CHEBI:29067"/>
        <dbReference type="ChEBI" id="CHEBI:43474"/>
        <dbReference type="ChEBI" id="CHEBI:59918"/>
        <dbReference type="EC" id="3.6.1.7"/>
    </reaction>
</comment>
<gene>
    <name evidence="10" type="ORF">ODALV1_LOCUS10744</name>
</gene>
<sequence length="168" mass="18754">MVCVMSCHSLNTVILCCHLMITFIMNHHKQFLCVIIAISVIAFIYLRTAAEEDSDESEEANFPGPTMSATQELVHVDFEVYGHVQGVFFRKYTQDQGKKLGLRGFCRNTSAGTVSGSMEGPRPAIDLMKHWLQHTGSPMSRISQAVFKSEKTIDAYSFPAVFDVARTV</sequence>
<evidence type="ECO:0000313" key="10">
    <source>
        <dbReference type="EMBL" id="CAL8101140.1"/>
    </source>
</evidence>
<evidence type="ECO:0000256" key="8">
    <source>
        <dbReference type="SAM" id="Phobius"/>
    </source>
</evidence>
<evidence type="ECO:0000256" key="1">
    <source>
        <dbReference type="ARBA" id="ARBA00005614"/>
    </source>
</evidence>
<dbReference type="PANTHER" id="PTHR10029">
    <property type="entry name" value="ACYLPHOSPHATASE"/>
    <property type="match status" value="1"/>
</dbReference>
<dbReference type="EMBL" id="CAXLJM020000033">
    <property type="protein sequence ID" value="CAL8101140.1"/>
    <property type="molecule type" value="Genomic_DNA"/>
</dbReference>
<evidence type="ECO:0000256" key="2">
    <source>
        <dbReference type="ARBA" id="ARBA00012150"/>
    </source>
</evidence>
<proteinExistence type="inferred from homology"/>
<keyword evidence="8" id="KW-0472">Membrane</keyword>
<evidence type="ECO:0000256" key="6">
    <source>
        <dbReference type="RuleBase" id="RU000553"/>
    </source>
</evidence>
<dbReference type="Pfam" id="PF00708">
    <property type="entry name" value="Acylphosphatase"/>
    <property type="match status" value="1"/>
</dbReference>
<dbReference type="InterPro" id="IPR036046">
    <property type="entry name" value="Acylphosphatase-like_dom_sf"/>
</dbReference>
<accession>A0ABP1QFB0</accession>
<comment type="similarity">
    <text evidence="1 7">Belongs to the acylphosphatase family.</text>
</comment>
<reference evidence="10 11" key="1">
    <citation type="submission" date="2024-08" db="EMBL/GenBank/DDBJ databases">
        <authorList>
            <person name="Cucini C."/>
            <person name="Frati F."/>
        </authorList>
    </citation>
    <scope>NUCLEOTIDE SEQUENCE [LARGE SCALE GENOMIC DNA]</scope>
</reference>
<evidence type="ECO:0000256" key="7">
    <source>
        <dbReference type="RuleBase" id="RU004168"/>
    </source>
</evidence>
<feature type="active site" evidence="5">
    <location>
        <position position="108"/>
    </location>
</feature>
<dbReference type="PROSITE" id="PS00150">
    <property type="entry name" value="ACYLPHOSPHATASE_1"/>
    <property type="match status" value="1"/>
</dbReference>
<dbReference type="InterPro" id="IPR001792">
    <property type="entry name" value="Acylphosphatase-like_dom"/>
</dbReference>